<feature type="signal peptide" evidence="1">
    <location>
        <begin position="1"/>
        <end position="19"/>
    </location>
</feature>
<proteinExistence type="predicted"/>
<evidence type="ECO:0000313" key="3">
    <source>
        <dbReference type="Proteomes" id="UP001589733"/>
    </source>
</evidence>
<comment type="caution">
    <text evidence="2">The sequence shown here is derived from an EMBL/GenBank/DDBJ whole genome shotgun (WGS) entry which is preliminary data.</text>
</comment>
<dbReference type="EMBL" id="JBHLYR010000024">
    <property type="protein sequence ID" value="MFB9991830.1"/>
    <property type="molecule type" value="Genomic_DNA"/>
</dbReference>
<evidence type="ECO:0008006" key="4">
    <source>
        <dbReference type="Google" id="ProtNLM"/>
    </source>
</evidence>
<reference evidence="2 3" key="1">
    <citation type="submission" date="2024-09" db="EMBL/GenBank/DDBJ databases">
        <authorList>
            <person name="Sun Q."/>
            <person name="Mori K."/>
        </authorList>
    </citation>
    <scope>NUCLEOTIDE SEQUENCE [LARGE SCALE GENOMIC DNA]</scope>
    <source>
        <strain evidence="2 3">JCM 13503</strain>
    </source>
</reference>
<evidence type="ECO:0000313" key="2">
    <source>
        <dbReference type="EMBL" id="MFB9991830.1"/>
    </source>
</evidence>
<gene>
    <name evidence="2" type="ORF">ACFFLM_07605</name>
</gene>
<accession>A0ABV6AWE7</accession>
<dbReference type="RefSeq" id="WP_380007592.1">
    <property type="nucleotide sequence ID" value="NZ_JBHLYR010000024.1"/>
</dbReference>
<name>A0ABV6AWE7_9DEIO</name>
<protein>
    <recommendedName>
        <fullName evidence="4">Lipoprotein</fullName>
    </recommendedName>
</protein>
<dbReference type="PROSITE" id="PS51257">
    <property type="entry name" value="PROKAR_LIPOPROTEIN"/>
    <property type="match status" value="1"/>
</dbReference>
<dbReference type="Proteomes" id="UP001589733">
    <property type="component" value="Unassembled WGS sequence"/>
</dbReference>
<keyword evidence="1" id="KW-0732">Signal</keyword>
<sequence length="145" mass="15690">MHIRLLALTALTLTSVALACPAKPGTLGNGLMPSIAGMRPECGVNYQAFRKSLLAGRTVKNAWAEMYSLPMTNAADNQRFSAALQTLTTTLAKKGYVYFSTSDLGSGSNAPRLLNFVNKKTRRVFSYLLVREGNRMTLAIAGTDQ</sequence>
<evidence type="ECO:0000256" key="1">
    <source>
        <dbReference type="SAM" id="SignalP"/>
    </source>
</evidence>
<organism evidence="2 3">
    <name type="scientific">Deinococcus oregonensis</name>
    <dbReference type="NCBI Taxonomy" id="1805970"/>
    <lineage>
        <taxon>Bacteria</taxon>
        <taxon>Thermotogati</taxon>
        <taxon>Deinococcota</taxon>
        <taxon>Deinococci</taxon>
        <taxon>Deinococcales</taxon>
        <taxon>Deinococcaceae</taxon>
        <taxon>Deinococcus</taxon>
    </lineage>
</organism>
<keyword evidence="3" id="KW-1185">Reference proteome</keyword>
<feature type="chain" id="PRO_5045769274" description="Lipoprotein" evidence="1">
    <location>
        <begin position="20"/>
        <end position="145"/>
    </location>
</feature>